<keyword evidence="2" id="KW-1185">Reference proteome</keyword>
<protein>
    <submittedName>
        <fullName evidence="1">Uncharacterized protein</fullName>
    </submittedName>
</protein>
<dbReference type="EMBL" id="CP063407">
    <property type="protein sequence ID" value="QSZ33184.1"/>
    <property type="molecule type" value="Genomic_DNA"/>
</dbReference>
<proteinExistence type="predicted"/>
<dbReference type="AlphaFoldDB" id="A0A8A3PDN1"/>
<name>A0A8A3PDN1_9HELO</name>
<dbReference type="OrthoDB" id="3487438at2759"/>
<dbReference type="Proteomes" id="UP000672032">
    <property type="component" value="Chromosome 3"/>
</dbReference>
<evidence type="ECO:0000313" key="1">
    <source>
        <dbReference type="EMBL" id="QSZ33184.1"/>
    </source>
</evidence>
<accession>A0A8A3PDN1</accession>
<reference evidence="1" key="1">
    <citation type="submission" date="2020-10" db="EMBL/GenBank/DDBJ databases">
        <title>Genome Sequence of Monilinia vaccinii-corymbosi Sheds Light on Mummy Berry Disease Infection of Blueberry and Mating Type.</title>
        <authorList>
            <person name="Yow A.G."/>
            <person name="Zhang Y."/>
            <person name="Bansal K."/>
            <person name="Eacker S.M."/>
            <person name="Sullivan S."/>
            <person name="Liachko I."/>
            <person name="Cubeta M.A."/>
            <person name="Rollins J.A."/>
            <person name="Ashrafi H."/>
        </authorList>
    </citation>
    <scope>NUCLEOTIDE SEQUENCE</scope>
    <source>
        <strain evidence="1">RL-1</strain>
    </source>
</reference>
<gene>
    <name evidence="1" type="ORF">DSL72_002770</name>
</gene>
<evidence type="ECO:0000313" key="2">
    <source>
        <dbReference type="Proteomes" id="UP000672032"/>
    </source>
</evidence>
<organism evidence="1 2">
    <name type="scientific">Monilinia vaccinii-corymbosi</name>
    <dbReference type="NCBI Taxonomy" id="61207"/>
    <lineage>
        <taxon>Eukaryota</taxon>
        <taxon>Fungi</taxon>
        <taxon>Dikarya</taxon>
        <taxon>Ascomycota</taxon>
        <taxon>Pezizomycotina</taxon>
        <taxon>Leotiomycetes</taxon>
        <taxon>Helotiales</taxon>
        <taxon>Sclerotiniaceae</taxon>
        <taxon>Monilinia</taxon>
    </lineage>
</organism>
<sequence>MPFCPLSVSELPPTSLEKSPRVVDVKRYQESLPEVHIFRGSLAPLDAAVTCLWMKNPRCLQQFLNRRLPLFIFHTQRTMAKNTRWEITFIRQKVSDCMHLIQLRVEVRKRDERGEWKSFEMMKVHYITDGHILQFECHDIDATRVPNMDIITTAHNATRLGQLSVVEKIHILAASSIMEIECGSLCGAFDPQYFLLCDGKWKKPDDLTICPRMHSRMLNPLLAFWELEYYRSRLMGLEAEDVKHLLDSPLWRRCICQAAAVKFNLGLFEQRSAERKMENLFKIKPYRNTDYNKK</sequence>